<keyword evidence="1" id="KW-0560">Oxidoreductase</keyword>
<evidence type="ECO:0000313" key="7">
    <source>
        <dbReference type="Proteomes" id="UP000634647"/>
    </source>
</evidence>
<proteinExistence type="predicted"/>
<organism evidence="4 7">
    <name type="scientific">Allgaiera indica</name>
    <dbReference type="NCBI Taxonomy" id="765699"/>
    <lineage>
        <taxon>Bacteria</taxon>
        <taxon>Pseudomonadati</taxon>
        <taxon>Pseudomonadota</taxon>
        <taxon>Alphaproteobacteria</taxon>
        <taxon>Rhodobacterales</taxon>
        <taxon>Paracoccaceae</taxon>
        <taxon>Allgaiera</taxon>
    </lineage>
</organism>
<dbReference type="SUPFAM" id="SSF54373">
    <property type="entry name" value="FAD-linked reductases, C-terminal domain"/>
    <property type="match status" value="1"/>
</dbReference>
<dbReference type="InterPro" id="IPR050493">
    <property type="entry name" value="FAD-dep_Monooxygenase_BioMet"/>
</dbReference>
<keyword evidence="2" id="KW-0503">Monooxygenase</keyword>
<evidence type="ECO:0000256" key="2">
    <source>
        <dbReference type="ARBA" id="ARBA00023033"/>
    </source>
</evidence>
<dbReference type="Pfam" id="PF01494">
    <property type="entry name" value="FAD_binding_3"/>
    <property type="match status" value="1"/>
</dbReference>
<evidence type="ECO:0000313" key="6">
    <source>
        <dbReference type="Proteomes" id="UP000199541"/>
    </source>
</evidence>
<dbReference type="PANTHER" id="PTHR13789">
    <property type="entry name" value="MONOOXYGENASE"/>
    <property type="match status" value="1"/>
</dbReference>
<dbReference type="Gene3D" id="3.50.50.60">
    <property type="entry name" value="FAD/NAD(P)-binding domain"/>
    <property type="match status" value="1"/>
</dbReference>
<dbReference type="RefSeq" id="WP_035843470.1">
    <property type="nucleotide sequence ID" value="NZ_BNAB01000004.1"/>
</dbReference>
<comment type="caution">
    <text evidence="4">The sequence shown here is derived from an EMBL/GenBank/DDBJ whole genome shotgun (WGS) entry which is preliminary data.</text>
</comment>
<feature type="domain" description="FAD-binding" evidence="3">
    <location>
        <begin position="2"/>
        <end position="358"/>
    </location>
</feature>
<protein>
    <submittedName>
        <fullName evidence="5">2-polyprenyl-6-methoxyphenol hydroxylase</fullName>
    </submittedName>
    <submittedName>
        <fullName evidence="4">Salicylate 1-monooxygenase</fullName>
    </submittedName>
</protein>
<reference evidence="4" key="1">
    <citation type="journal article" date="2014" name="Int. J. Syst. Evol. Microbiol.">
        <title>Complete genome sequence of Corynebacterium casei LMG S-19264T (=DSM 44701T), isolated from a smear-ripened cheese.</title>
        <authorList>
            <consortium name="US DOE Joint Genome Institute (JGI-PGF)"/>
            <person name="Walter F."/>
            <person name="Albersmeier A."/>
            <person name="Kalinowski J."/>
            <person name="Ruckert C."/>
        </authorList>
    </citation>
    <scope>NUCLEOTIDE SEQUENCE</scope>
    <source>
        <strain evidence="4">CGMCC 1.10859</strain>
    </source>
</reference>
<sequence length="417" mass="46191">MTILIAGAGIGGLTTALMLHARGIRAQVVEQAPQIREIGVGINTLPHSIAELAELGLLKELDKIGLRTRELRYLTRNGQEVWRELRGLHAGHAHPQFSIHRGRLQMVLYKAVEERLGPGAVLTGHRLTGFVQDEGGVTAQFTDTSDGLSSRTLRGEVLICADGIHSVGRRRFYPDEGRPSWAGVVMWRGATDWPVWEDGQTMAIAGGLGAKLVLYPIAPARDGRQLMNWVVNVRIADGATQPPPEDNWSRRAPLARVLPYARRFTVPGMDIEALVRASGEIFEYPMADRDPLPRWTHGRVTLLGDAAHPMYPVGSNGAAQAILDARSLADNLARAEHPREALYRYEQERLPKTAEVVRTNRVGGPERVIDEVEKITVRPFKNIDKVLSYKKREAIVKGYAQMAGFATKKEAKRRKKA</sequence>
<dbReference type="Gene3D" id="3.30.9.30">
    <property type="match status" value="1"/>
</dbReference>
<keyword evidence="6" id="KW-1185">Reference proteome</keyword>
<dbReference type="NCBIfam" id="NF005720">
    <property type="entry name" value="PRK07538.1"/>
    <property type="match status" value="1"/>
</dbReference>
<evidence type="ECO:0000256" key="1">
    <source>
        <dbReference type="ARBA" id="ARBA00023002"/>
    </source>
</evidence>
<gene>
    <name evidence="4" type="ORF">GCM10008024_12610</name>
    <name evidence="5" type="ORF">SAMN05444006_10555</name>
</gene>
<dbReference type="InterPro" id="IPR036188">
    <property type="entry name" value="FAD/NAD-bd_sf"/>
</dbReference>
<dbReference type="GO" id="GO:0004497">
    <property type="term" value="F:monooxygenase activity"/>
    <property type="evidence" value="ECO:0007669"/>
    <property type="project" value="UniProtKB-KW"/>
</dbReference>
<evidence type="ECO:0000313" key="4">
    <source>
        <dbReference type="EMBL" id="GHE00570.1"/>
    </source>
</evidence>
<name>A0AAN4UPX0_9RHOB</name>
<dbReference type="Proteomes" id="UP000199541">
    <property type="component" value="Unassembled WGS sequence"/>
</dbReference>
<dbReference type="AlphaFoldDB" id="A0AAN4UPX0"/>
<reference evidence="4" key="3">
    <citation type="submission" date="2023-06" db="EMBL/GenBank/DDBJ databases">
        <authorList>
            <person name="Sun Q."/>
            <person name="Zhou Y."/>
        </authorList>
    </citation>
    <scope>NUCLEOTIDE SEQUENCE</scope>
    <source>
        <strain evidence="4">CGMCC 1.10859</strain>
    </source>
</reference>
<dbReference type="PANTHER" id="PTHR13789:SF268">
    <property type="entry name" value="5-METHYLPHENAZINE-1-CARBOXYLATE 1-MONOOXYGENASE"/>
    <property type="match status" value="1"/>
</dbReference>
<dbReference type="Proteomes" id="UP000634647">
    <property type="component" value="Unassembled WGS sequence"/>
</dbReference>
<dbReference type="EMBL" id="BNAB01000004">
    <property type="protein sequence ID" value="GHE00570.1"/>
    <property type="molecule type" value="Genomic_DNA"/>
</dbReference>
<dbReference type="SUPFAM" id="SSF51905">
    <property type="entry name" value="FAD/NAD(P)-binding domain"/>
    <property type="match status" value="1"/>
</dbReference>
<dbReference type="InterPro" id="IPR002938">
    <property type="entry name" value="FAD-bd"/>
</dbReference>
<reference evidence="5 6" key="2">
    <citation type="submission" date="2016-10" db="EMBL/GenBank/DDBJ databases">
        <authorList>
            <person name="Varghese N."/>
            <person name="Submissions S."/>
        </authorList>
    </citation>
    <scope>NUCLEOTIDE SEQUENCE [LARGE SCALE GENOMIC DNA]</scope>
    <source>
        <strain evidence="5 6">DSM 24802</strain>
    </source>
</reference>
<evidence type="ECO:0000313" key="5">
    <source>
        <dbReference type="EMBL" id="SDW59576.1"/>
    </source>
</evidence>
<accession>A0AAN4UPX0</accession>
<dbReference type="EMBL" id="FNOB01000005">
    <property type="protein sequence ID" value="SDW59576.1"/>
    <property type="molecule type" value="Genomic_DNA"/>
</dbReference>
<dbReference type="PRINTS" id="PR00420">
    <property type="entry name" value="RNGMNOXGNASE"/>
</dbReference>
<dbReference type="GO" id="GO:0071949">
    <property type="term" value="F:FAD binding"/>
    <property type="evidence" value="ECO:0007669"/>
    <property type="project" value="InterPro"/>
</dbReference>
<evidence type="ECO:0000259" key="3">
    <source>
        <dbReference type="Pfam" id="PF01494"/>
    </source>
</evidence>